<dbReference type="SUPFAM" id="SSF58113">
    <property type="entry name" value="Apolipoprotein A-I"/>
    <property type="match status" value="1"/>
</dbReference>
<evidence type="ECO:0000313" key="8">
    <source>
        <dbReference type="EMBL" id="KAF9423383.1"/>
    </source>
</evidence>
<dbReference type="EMBL" id="JACKWZ010000009">
    <property type="protein sequence ID" value="KAF9423383.1"/>
    <property type="molecule type" value="Genomic_DNA"/>
</dbReference>
<dbReference type="InterPro" id="IPR019787">
    <property type="entry name" value="Znf_PHD-finger"/>
</dbReference>
<protein>
    <recommendedName>
        <fullName evidence="7">PHD-type domain-containing protein</fullName>
    </recommendedName>
</protein>
<feature type="compositionally biased region" description="Low complexity" evidence="6">
    <location>
        <begin position="95"/>
        <end position="112"/>
    </location>
</feature>
<feature type="region of interest" description="Disordered" evidence="6">
    <location>
        <begin position="91"/>
        <end position="115"/>
    </location>
</feature>
<comment type="caution">
    <text evidence="8">The sequence shown here is derived from an EMBL/GenBank/DDBJ whole genome shotgun (WGS) entry which is preliminary data.</text>
</comment>
<dbReference type="PROSITE" id="PS01359">
    <property type="entry name" value="ZF_PHD_1"/>
    <property type="match status" value="1"/>
</dbReference>
<dbReference type="Proteomes" id="UP000648187">
    <property type="component" value="Unassembled WGS sequence"/>
</dbReference>
<gene>
    <name evidence="8" type="ORF">HW555_001192</name>
</gene>
<evidence type="ECO:0000256" key="1">
    <source>
        <dbReference type="ARBA" id="ARBA00022723"/>
    </source>
</evidence>
<keyword evidence="5" id="KW-0175">Coiled coil</keyword>
<reference evidence="8" key="1">
    <citation type="submission" date="2020-08" db="EMBL/GenBank/DDBJ databases">
        <title>Spodoptera exigua strain:BAW_Kor-Di-RS1 Genome sequencing and assembly.</title>
        <authorList>
            <person name="Kim J."/>
            <person name="Nam H.Y."/>
            <person name="Kwon M."/>
            <person name="Choi J.H."/>
            <person name="Cho S.R."/>
            <person name="Kim G.-H."/>
        </authorList>
    </citation>
    <scope>NUCLEOTIDE SEQUENCE</scope>
    <source>
        <strain evidence="8">BAW_Kor-Di-RS1</strain>
        <tissue evidence="8">Whole-body</tissue>
    </source>
</reference>
<dbReference type="PANTHER" id="PTHR11505">
    <property type="entry name" value="L1 TRANSPOSABLE ELEMENT-RELATED"/>
    <property type="match status" value="1"/>
</dbReference>
<evidence type="ECO:0000256" key="6">
    <source>
        <dbReference type="SAM" id="MobiDB-lite"/>
    </source>
</evidence>
<name>A0A835GPQ9_SPOEX</name>
<dbReference type="SUPFAM" id="SSF57903">
    <property type="entry name" value="FYVE/PHD zinc finger"/>
    <property type="match status" value="1"/>
</dbReference>
<evidence type="ECO:0000256" key="5">
    <source>
        <dbReference type="SAM" id="Coils"/>
    </source>
</evidence>
<keyword evidence="9" id="KW-1185">Reference proteome</keyword>
<dbReference type="InterPro" id="IPR019786">
    <property type="entry name" value="Zinc_finger_PHD-type_CS"/>
</dbReference>
<dbReference type="InterPro" id="IPR057251">
    <property type="entry name" value="FP_C"/>
</dbReference>
<proteinExistence type="predicted"/>
<feature type="coiled-coil region" evidence="5">
    <location>
        <begin position="234"/>
        <end position="261"/>
    </location>
</feature>
<evidence type="ECO:0000256" key="4">
    <source>
        <dbReference type="PROSITE-ProRule" id="PRU00146"/>
    </source>
</evidence>
<evidence type="ECO:0000313" key="9">
    <source>
        <dbReference type="Proteomes" id="UP000648187"/>
    </source>
</evidence>
<dbReference type="InterPro" id="IPR013083">
    <property type="entry name" value="Znf_RING/FYVE/PHD"/>
</dbReference>
<dbReference type="InterPro" id="IPR004244">
    <property type="entry name" value="Transposase_22"/>
</dbReference>
<dbReference type="Pfam" id="PF25298">
    <property type="entry name" value="Baculo_FP_2nd"/>
    <property type="match status" value="1"/>
</dbReference>
<dbReference type="InterPro" id="IPR011011">
    <property type="entry name" value="Znf_FYVE_PHD"/>
</dbReference>
<dbReference type="CDD" id="cd15489">
    <property type="entry name" value="PHD_SF"/>
    <property type="match status" value="1"/>
</dbReference>
<accession>A0A835GPQ9</accession>
<dbReference type="Gene3D" id="3.30.40.10">
    <property type="entry name" value="Zinc/RING finger domain, C3HC4 (zinc finger)"/>
    <property type="match status" value="1"/>
</dbReference>
<dbReference type="PROSITE" id="PS50016">
    <property type="entry name" value="ZF_PHD_2"/>
    <property type="match status" value="1"/>
</dbReference>
<dbReference type="GO" id="GO:0008270">
    <property type="term" value="F:zinc ion binding"/>
    <property type="evidence" value="ECO:0007669"/>
    <property type="project" value="UniProtKB-KW"/>
</dbReference>
<evidence type="ECO:0000259" key="7">
    <source>
        <dbReference type="PROSITE" id="PS50016"/>
    </source>
</evidence>
<evidence type="ECO:0000256" key="2">
    <source>
        <dbReference type="ARBA" id="ARBA00022771"/>
    </source>
</evidence>
<feature type="domain" description="PHD-type" evidence="7">
    <location>
        <begin position="2"/>
        <end position="59"/>
    </location>
</feature>
<evidence type="ECO:0000256" key="3">
    <source>
        <dbReference type="ARBA" id="ARBA00022833"/>
    </source>
</evidence>
<feature type="coiled-coil region" evidence="5">
    <location>
        <begin position="170"/>
        <end position="197"/>
    </location>
</feature>
<dbReference type="Gene3D" id="3.30.70.1820">
    <property type="entry name" value="L1 transposable element, RRM domain"/>
    <property type="match status" value="1"/>
</dbReference>
<keyword evidence="2 4" id="KW-0863">Zinc-finger</keyword>
<organism evidence="8 9">
    <name type="scientific">Spodoptera exigua</name>
    <name type="common">Beet armyworm</name>
    <name type="synonym">Noctua fulgens</name>
    <dbReference type="NCBI Taxonomy" id="7107"/>
    <lineage>
        <taxon>Eukaryota</taxon>
        <taxon>Metazoa</taxon>
        <taxon>Ecdysozoa</taxon>
        <taxon>Arthropoda</taxon>
        <taxon>Hexapoda</taxon>
        <taxon>Insecta</taxon>
        <taxon>Pterygota</taxon>
        <taxon>Neoptera</taxon>
        <taxon>Endopterygota</taxon>
        <taxon>Lepidoptera</taxon>
        <taxon>Glossata</taxon>
        <taxon>Ditrysia</taxon>
        <taxon>Noctuoidea</taxon>
        <taxon>Noctuidae</taxon>
        <taxon>Amphipyrinae</taxon>
        <taxon>Spodoptera</taxon>
    </lineage>
</organism>
<keyword evidence="1" id="KW-0479">Metal-binding</keyword>
<sequence length="423" mass="47917">MSNSCSHCNEGVGSRAPALICCTCKDMYHCECLNITPQQFVGFSQEQKAEWKCHPCSNITQRGRHNSTSLNCSVYIPANYEDAINMSCDNLEQLSGSPNPSSSTPSTIVTGTASNSPEIDSVGIISQELNKTLKDWSSDMDHKIAKFTNDIKTTLHCWREEMMISIAEMKENFQHSITDMKQEMVSLRSEQDKLKEHVSTVAHDVSELKSSVQFQAAENNDLRDRVENITRHSSEQTQSIVRTLEQKIDSLEQQARNCNIEISNVPERRGEDLIRMTEQMGAAVKFAIQQKDIISIHRVQHAQHTSNRPKNIIVKFSTRITRDNFLSAYRLAKELKSDQIGITGSPARIYLNEHLTLKTKQLFRTCKEAAKQHDFKYVWIRNSTILVRERDGMASFAVRTLDDIRKITSGVKTATVTTQNTVL</sequence>
<dbReference type="AlphaFoldDB" id="A0A835GPQ9"/>
<keyword evidence="3" id="KW-0862">Zinc</keyword>